<keyword evidence="2" id="KW-1185">Reference proteome</keyword>
<accession>A0A545SMQ2</accession>
<organism evidence="1 2">
    <name type="scientific">Aliiroseovarius halocynthiae</name>
    <dbReference type="NCBI Taxonomy" id="985055"/>
    <lineage>
        <taxon>Bacteria</taxon>
        <taxon>Pseudomonadati</taxon>
        <taxon>Pseudomonadota</taxon>
        <taxon>Alphaproteobacteria</taxon>
        <taxon>Rhodobacterales</taxon>
        <taxon>Paracoccaceae</taxon>
        <taxon>Aliiroseovarius</taxon>
    </lineage>
</organism>
<dbReference type="RefSeq" id="WP_142854574.1">
    <property type="nucleotide sequence ID" value="NZ_FXWW01000006.1"/>
</dbReference>
<evidence type="ECO:0000313" key="2">
    <source>
        <dbReference type="Proteomes" id="UP000315816"/>
    </source>
</evidence>
<dbReference type="OrthoDB" id="7853719at2"/>
<gene>
    <name evidence="1" type="ORF">FIL88_14415</name>
</gene>
<sequence>MTNSTLGDLPNNTALVMCEGVFNRERELNYVANEEDGPQAICALNHRDGKCEGMIVGLGHLYEWEPGLEFLRDLEFGHYAWKREGTWEIGRLEQGDNK</sequence>
<dbReference type="AlphaFoldDB" id="A0A545SMQ2"/>
<dbReference type="EMBL" id="VICH01000011">
    <property type="protein sequence ID" value="TQV66243.1"/>
    <property type="molecule type" value="Genomic_DNA"/>
</dbReference>
<evidence type="ECO:0000313" key="1">
    <source>
        <dbReference type="EMBL" id="TQV66243.1"/>
    </source>
</evidence>
<name>A0A545SMQ2_9RHOB</name>
<proteinExistence type="predicted"/>
<reference evidence="1 2" key="1">
    <citation type="submission" date="2019-06" db="EMBL/GenBank/DDBJ databases">
        <title>A novel species of marine bacteria.</title>
        <authorList>
            <person name="Wang Y."/>
        </authorList>
    </citation>
    <scope>NUCLEOTIDE SEQUENCE [LARGE SCALE GENOMIC DNA]</scope>
    <source>
        <strain evidence="1 2">MA1-10</strain>
    </source>
</reference>
<dbReference type="Proteomes" id="UP000315816">
    <property type="component" value="Unassembled WGS sequence"/>
</dbReference>
<comment type="caution">
    <text evidence="1">The sequence shown here is derived from an EMBL/GenBank/DDBJ whole genome shotgun (WGS) entry which is preliminary data.</text>
</comment>
<protein>
    <submittedName>
        <fullName evidence="1">Uncharacterized protein</fullName>
    </submittedName>
</protein>